<dbReference type="OrthoDB" id="9760950at2"/>
<comment type="caution">
    <text evidence="4">The sequence shown here is derived from an EMBL/GenBank/DDBJ whole genome shotgun (WGS) entry which is preliminary data.</text>
</comment>
<evidence type="ECO:0000256" key="2">
    <source>
        <dbReference type="ARBA" id="ARBA00022840"/>
    </source>
</evidence>
<keyword evidence="1" id="KW-0547">Nucleotide-binding</keyword>
<dbReference type="InterPro" id="IPR003593">
    <property type="entry name" value="AAA+_ATPase"/>
</dbReference>
<evidence type="ECO:0000259" key="3">
    <source>
        <dbReference type="PROSITE" id="PS50893"/>
    </source>
</evidence>
<dbReference type="EMBL" id="NGJU01000022">
    <property type="protein sequence ID" value="RST92492.1"/>
    <property type="molecule type" value="Genomic_DNA"/>
</dbReference>
<dbReference type="RefSeq" id="WP_126781790.1">
    <property type="nucleotide sequence ID" value="NZ_NGJU01000022.1"/>
</dbReference>
<evidence type="ECO:0000256" key="1">
    <source>
        <dbReference type="ARBA" id="ARBA00022741"/>
    </source>
</evidence>
<dbReference type="AlphaFoldDB" id="A0A429ZFK1"/>
<dbReference type="Gene3D" id="3.40.50.300">
    <property type="entry name" value="P-loop containing nucleotide triphosphate hydrolases"/>
    <property type="match status" value="3"/>
</dbReference>
<sequence>MKELVKLQKIELERDSRKIFEIEQLVIKSESIIGIVGGNGSGKSTLLSLLAFEEEGYQGKLVTELKAEEIILVKQEVAAIGDSGFSDRVGSQIKEWQRLEGYDALSGGEKLKKRLSNGLGKVGSLLLLDEPTNHLDEKSVSELVLELQNYRGTVVVVSHDRQFLDQVATEIWSIEDQVVTSYPGNYSQFKQLREQERAQQANEFSKQQKEIRKIQGEMTRLTNWSEKAHRESTSPNKSESKMGSKEYFRMKAKKMDRQRKSIEKRLLADLADKTVERVKDEAQVSFNLLEGQRKQGPLYLVNYLSKSLGTKKLFEDAQLTVQYGDHLGIIGDNGSGKSTLLKILLGELTFEGSVWRSPSAQIGYLSQEVLDLPEEVTVADYLDVPRSAESQAKTLFVNLGFKIEQWQVVIKYLSMGERVKLKLVAHIIQEKNVLILDEPTNHLDLPSREQLEKVLKAYEGTLIVVSHDPYFREQVSQRTLEIRQGKLIDPTVTSQTGTNSDKMLLEFKKAELLATLSSQPVTSSAYQVADQEFQKVLEELKNIKELL</sequence>
<dbReference type="Pfam" id="PF00005">
    <property type="entry name" value="ABC_tran"/>
    <property type="match status" value="2"/>
</dbReference>
<dbReference type="SMART" id="SM00382">
    <property type="entry name" value="AAA"/>
    <property type="match status" value="2"/>
</dbReference>
<dbReference type="Proteomes" id="UP000287239">
    <property type="component" value="Unassembled WGS sequence"/>
</dbReference>
<accession>A0A429ZFK1</accession>
<dbReference type="Pfam" id="PF12848">
    <property type="entry name" value="ABC_tran_Xtn"/>
    <property type="match status" value="1"/>
</dbReference>
<dbReference type="NCBIfam" id="NF000355">
    <property type="entry name" value="ribo_prot_ABC_F"/>
    <property type="match status" value="1"/>
</dbReference>
<dbReference type="SUPFAM" id="SSF52540">
    <property type="entry name" value="P-loop containing nucleoside triphosphate hydrolases"/>
    <property type="match status" value="2"/>
</dbReference>
<dbReference type="InterPro" id="IPR003439">
    <property type="entry name" value="ABC_transporter-like_ATP-bd"/>
</dbReference>
<reference evidence="4 5" key="1">
    <citation type="submission" date="2017-05" db="EMBL/GenBank/DDBJ databases">
        <title>Vagococcus spp. assemblies.</title>
        <authorList>
            <person name="Gulvik C.A."/>
        </authorList>
    </citation>
    <scope>NUCLEOTIDE SEQUENCE [LARGE SCALE GENOMIC DNA]</scope>
    <source>
        <strain evidence="4 5">NCFB 2777</strain>
    </source>
</reference>
<dbReference type="GO" id="GO:0005524">
    <property type="term" value="F:ATP binding"/>
    <property type="evidence" value="ECO:0007669"/>
    <property type="project" value="UniProtKB-KW"/>
</dbReference>
<name>A0A429ZFK1_9ENTE</name>
<dbReference type="InterPro" id="IPR027417">
    <property type="entry name" value="P-loop_NTPase"/>
</dbReference>
<dbReference type="PROSITE" id="PS50893">
    <property type="entry name" value="ABC_TRANSPORTER_2"/>
    <property type="match status" value="2"/>
</dbReference>
<dbReference type="CDD" id="cd03221">
    <property type="entry name" value="ABCF_EF-3"/>
    <property type="match status" value="2"/>
</dbReference>
<feature type="domain" description="ABC transporter" evidence="3">
    <location>
        <begin position="5"/>
        <end position="201"/>
    </location>
</feature>
<dbReference type="GeneID" id="98569250"/>
<dbReference type="InterPro" id="IPR051309">
    <property type="entry name" value="ABCF_ATPase"/>
</dbReference>
<keyword evidence="5" id="KW-1185">Reference proteome</keyword>
<organism evidence="4 5">
    <name type="scientific">Vagococcus salmoninarum</name>
    <dbReference type="NCBI Taxonomy" id="2739"/>
    <lineage>
        <taxon>Bacteria</taxon>
        <taxon>Bacillati</taxon>
        <taxon>Bacillota</taxon>
        <taxon>Bacilli</taxon>
        <taxon>Lactobacillales</taxon>
        <taxon>Enterococcaceae</taxon>
        <taxon>Vagococcus</taxon>
    </lineage>
</organism>
<gene>
    <name evidence="4" type="ORF">CBF35_12940</name>
</gene>
<evidence type="ECO:0000313" key="4">
    <source>
        <dbReference type="EMBL" id="RST92492.1"/>
    </source>
</evidence>
<dbReference type="InterPro" id="IPR032781">
    <property type="entry name" value="ABC_tran_Xtn"/>
</dbReference>
<evidence type="ECO:0000313" key="5">
    <source>
        <dbReference type="Proteomes" id="UP000287239"/>
    </source>
</evidence>
<proteinExistence type="predicted"/>
<keyword evidence="2" id="KW-0067">ATP-binding</keyword>
<feature type="domain" description="ABC transporter" evidence="3">
    <location>
        <begin position="298"/>
        <end position="509"/>
    </location>
</feature>
<dbReference type="GO" id="GO:0016887">
    <property type="term" value="F:ATP hydrolysis activity"/>
    <property type="evidence" value="ECO:0007669"/>
    <property type="project" value="InterPro"/>
</dbReference>
<dbReference type="PANTHER" id="PTHR42855:SF2">
    <property type="entry name" value="DRUG RESISTANCE ABC TRANSPORTER,ATP-BINDING PROTEIN"/>
    <property type="match status" value="1"/>
</dbReference>
<dbReference type="PANTHER" id="PTHR42855">
    <property type="entry name" value="ABC TRANSPORTER ATP-BINDING SUBUNIT"/>
    <property type="match status" value="1"/>
</dbReference>
<protein>
    <recommendedName>
        <fullName evidence="3">ABC transporter domain-containing protein</fullName>
    </recommendedName>
</protein>